<accession>A0A6L8LT49</accession>
<evidence type="ECO:0000313" key="1">
    <source>
        <dbReference type="EMBL" id="MYM58875.1"/>
    </source>
</evidence>
<dbReference type="EMBL" id="WWEU01000002">
    <property type="protein sequence ID" value="MYM58875.1"/>
    <property type="molecule type" value="Genomic_DNA"/>
</dbReference>
<sequence>MIRNALFIGITASAPVLAVAAIGGTVAGGLVGGVAGSTASKWFVDEVYAWSSQ</sequence>
<dbReference type="RefSeq" id="WP_202408572.1">
    <property type="nucleotide sequence ID" value="NZ_WWEU01000002.1"/>
</dbReference>
<dbReference type="AlphaFoldDB" id="A0A6L8LT49"/>
<reference evidence="1 2" key="1">
    <citation type="submission" date="2020-01" db="EMBL/GenBank/DDBJ databases">
        <title>Draft Genome Sequence of Vibrio sp. strain OCN044, Isolated from a Healthy Coral at Palmyra Atoll.</title>
        <authorList>
            <person name="Videau P."/>
            <person name="Loughran R."/>
            <person name="Esquivel A."/>
            <person name="Deadmond M."/>
            <person name="Paddock B.E."/>
            <person name="Saw J.H."/>
            <person name="Ushijima B."/>
        </authorList>
    </citation>
    <scope>NUCLEOTIDE SEQUENCE [LARGE SCALE GENOMIC DNA]</scope>
    <source>
        <strain evidence="1 2">OCN044</strain>
    </source>
</reference>
<protein>
    <submittedName>
        <fullName evidence="1">Uncharacterized protein</fullName>
    </submittedName>
</protein>
<comment type="caution">
    <text evidence="1">The sequence shown here is derived from an EMBL/GenBank/DDBJ whole genome shotgun (WGS) entry which is preliminary data.</text>
</comment>
<name>A0A6L8LT49_9VIBR</name>
<dbReference type="Proteomes" id="UP000478571">
    <property type="component" value="Unassembled WGS sequence"/>
</dbReference>
<evidence type="ECO:0000313" key="2">
    <source>
        <dbReference type="Proteomes" id="UP000478571"/>
    </source>
</evidence>
<proteinExistence type="predicted"/>
<keyword evidence="2" id="KW-1185">Reference proteome</keyword>
<gene>
    <name evidence="1" type="ORF">GTG28_06535</name>
</gene>
<organism evidence="1 2">
    <name type="scientific">Vibrio tetraodonis subsp. pristinus</name>
    <dbReference type="NCBI Taxonomy" id="2695891"/>
    <lineage>
        <taxon>Bacteria</taxon>
        <taxon>Pseudomonadati</taxon>
        <taxon>Pseudomonadota</taxon>
        <taxon>Gammaproteobacteria</taxon>
        <taxon>Vibrionales</taxon>
        <taxon>Vibrionaceae</taxon>
        <taxon>Vibrio</taxon>
    </lineage>
</organism>